<sequence length="267" mass="28080">MKRVRSAAALVAAGALAAGALTAAGAPASAATKGPDDSRTGAPTVAAPGAAESTPETTEVTAAAAKKVDCAKVKCVALTFDDGPGKHTKRLLDDLRKAKVPATFFILGQNVGGNRALVKRMAAEGHELANHTWSHPQLTQLSDAAVRSQISRTNKAIKAASGVTPRLMRPPYGATNARVGRAVGMPQIMWSVDTLDWKYRDVARNVRVGVNTPRKGDIVLFHDIHSTTVAAIPKVVAGLKKRGFTLVTVSQLYAGKKLKPGGLYYKR</sequence>
<dbReference type="Proteomes" id="UP000572680">
    <property type="component" value="Unassembled WGS sequence"/>
</dbReference>
<dbReference type="GO" id="GO:0046872">
    <property type="term" value="F:metal ion binding"/>
    <property type="evidence" value="ECO:0007669"/>
    <property type="project" value="UniProtKB-KW"/>
</dbReference>
<dbReference type="InterPro" id="IPR011330">
    <property type="entry name" value="Glyco_hydro/deAcase_b/a-brl"/>
</dbReference>
<keyword evidence="4" id="KW-0732">Signal</keyword>
<evidence type="ECO:0000313" key="7">
    <source>
        <dbReference type="Proteomes" id="UP000572680"/>
    </source>
</evidence>
<feature type="chain" id="PRO_5038656493" evidence="4">
    <location>
        <begin position="24"/>
        <end position="267"/>
    </location>
</feature>
<feature type="domain" description="NodB homology" evidence="5">
    <location>
        <begin position="74"/>
        <end position="247"/>
    </location>
</feature>
<dbReference type="CDD" id="cd10954">
    <property type="entry name" value="CE4_CtAXE_like"/>
    <property type="match status" value="1"/>
</dbReference>
<dbReference type="PROSITE" id="PS51677">
    <property type="entry name" value="NODB"/>
    <property type="match status" value="1"/>
</dbReference>
<dbReference type="SUPFAM" id="SSF88713">
    <property type="entry name" value="Glycoside hydrolase/deacetylase"/>
    <property type="match status" value="1"/>
</dbReference>
<evidence type="ECO:0000256" key="4">
    <source>
        <dbReference type="SAM" id="SignalP"/>
    </source>
</evidence>
<dbReference type="Pfam" id="PF01522">
    <property type="entry name" value="Polysacc_deac_1"/>
    <property type="match status" value="1"/>
</dbReference>
<evidence type="ECO:0000256" key="2">
    <source>
        <dbReference type="ARBA" id="ARBA00022801"/>
    </source>
</evidence>
<dbReference type="EMBL" id="JACJIA010000023">
    <property type="protein sequence ID" value="MBA8957420.1"/>
    <property type="molecule type" value="Genomic_DNA"/>
</dbReference>
<name>A0A7W3M084_ACTNM</name>
<dbReference type="Gene3D" id="3.20.20.370">
    <property type="entry name" value="Glycoside hydrolase/deacetylase"/>
    <property type="match status" value="1"/>
</dbReference>
<reference evidence="6 7" key="1">
    <citation type="submission" date="2020-08" db="EMBL/GenBank/DDBJ databases">
        <title>Genomic Encyclopedia of Type Strains, Phase IV (KMG-IV): sequencing the most valuable type-strain genomes for metagenomic binning, comparative biology and taxonomic classification.</title>
        <authorList>
            <person name="Goeker M."/>
        </authorList>
    </citation>
    <scope>NUCLEOTIDE SEQUENCE [LARGE SCALE GENOMIC DNA]</scope>
    <source>
        <strain evidence="6 7">DSM 44197</strain>
    </source>
</reference>
<dbReference type="PANTHER" id="PTHR10587">
    <property type="entry name" value="GLYCOSYL TRANSFERASE-RELATED"/>
    <property type="match status" value="1"/>
</dbReference>
<organism evidence="6 7">
    <name type="scientific">Actinomadura namibiensis</name>
    <dbReference type="NCBI Taxonomy" id="182080"/>
    <lineage>
        <taxon>Bacteria</taxon>
        <taxon>Bacillati</taxon>
        <taxon>Actinomycetota</taxon>
        <taxon>Actinomycetes</taxon>
        <taxon>Streptosporangiales</taxon>
        <taxon>Thermomonosporaceae</taxon>
        <taxon>Actinomadura</taxon>
    </lineage>
</organism>
<evidence type="ECO:0000256" key="1">
    <source>
        <dbReference type="ARBA" id="ARBA00022723"/>
    </source>
</evidence>
<keyword evidence="7" id="KW-1185">Reference proteome</keyword>
<evidence type="ECO:0000256" key="3">
    <source>
        <dbReference type="SAM" id="MobiDB-lite"/>
    </source>
</evidence>
<dbReference type="PANTHER" id="PTHR10587:SF133">
    <property type="entry name" value="CHITIN DEACETYLASE 1-RELATED"/>
    <property type="match status" value="1"/>
</dbReference>
<protein>
    <submittedName>
        <fullName evidence="6">Peptidoglycan/xylan/chitin deacetylase (PgdA/CDA1 family)</fullName>
    </submittedName>
</protein>
<keyword evidence="2" id="KW-0378">Hydrolase</keyword>
<dbReference type="InterPro" id="IPR050248">
    <property type="entry name" value="Polysacc_deacetylase_ArnD"/>
</dbReference>
<keyword evidence="1" id="KW-0479">Metal-binding</keyword>
<dbReference type="GO" id="GO:0016810">
    <property type="term" value="F:hydrolase activity, acting on carbon-nitrogen (but not peptide) bonds"/>
    <property type="evidence" value="ECO:0007669"/>
    <property type="project" value="InterPro"/>
</dbReference>
<dbReference type="InterPro" id="IPR002509">
    <property type="entry name" value="NODB_dom"/>
</dbReference>
<accession>A0A7W3M084</accession>
<dbReference type="AlphaFoldDB" id="A0A7W3M084"/>
<dbReference type="RefSeq" id="WP_182849244.1">
    <property type="nucleotide sequence ID" value="NZ_BAAALP010000119.1"/>
</dbReference>
<feature type="compositionally biased region" description="Low complexity" evidence="3">
    <location>
        <begin position="40"/>
        <end position="57"/>
    </location>
</feature>
<feature type="region of interest" description="Disordered" evidence="3">
    <location>
        <begin position="27"/>
        <end position="57"/>
    </location>
</feature>
<comment type="caution">
    <text evidence="6">The sequence shown here is derived from an EMBL/GenBank/DDBJ whole genome shotgun (WGS) entry which is preliminary data.</text>
</comment>
<feature type="signal peptide" evidence="4">
    <location>
        <begin position="1"/>
        <end position="23"/>
    </location>
</feature>
<dbReference type="GO" id="GO:0005975">
    <property type="term" value="P:carbohydrate metabolic process"/>
    <property type="evidence" value="ECO:0007669"/>
    <property type="project" value="InterPro"/>
</dbReference>
<proteinExistence type="predicted"/>
<evidence type="ECO:0000259" key="5">
    <source>
        <dbReference type="PROSITE" id="PS51677"/>
    </source>
</evidence>
<dbReference type="GO" id="GO:0016020">
    <property type="term" value="C:membrane"/>
    <property type="evidence" value="ECO:0007669"/>
    <property type="project" value="TreeGrafter"/>
</dbReference>
<gene>
    <name evidence="6" type="ORF">HNR61_009113</name>
</gene>
<evidence type="ECO:0000313" key="6">
    <source>
        <dbReference type="EMBL" id="MBA8957420.1"/>
    </source>
</evidence>